<dbReference type="EMBL" id="OQ831730">
    <property type="protein sequence ID" value="WNG73487.1"/>
    <property type="molecule type" value="Genomic_DNA"/>
</dbReference>
<gene>
    <name evidence="1" type="ORF">109_086</name>
</gene>
<reference evidence="1 2" key="1">
    <citation type="journal article" date="2023" name="Antimicrob. Agents Chemother.">
        <title>Phage-antibiotic combinations against multidrug-resistant Pseudomonas aeruginosa in in vitro static and dynamic biofilm models.</title>
        <authorList>
            <person name="Holger D.J."/>
            <person name="El Ghali A."/>
            <person name="Bhutani N."/>
            <person name="Lev K.L."/>
            <person name="Stamper K."/>
            <person name="Kebriaei R."/>
            <person name="Kunz Coyne A.J."/>
            <person name="Morisette T."/>
            <person name="Shah R."/>
            <person name="Alexander J."/>
            <person name="Lehman S.M."/>
            <person name="Rojas L.J."/>
            <person name="Marshall S.H."/>
            <person name="Bonomo R.A."/>
            <person name="Rybak M.J."/>
        </authorList>
    </citation>
    <scope>NUCLEOTIDE SEQUENCE [LARGE SCALE GENOMIC DNA]</scope>
</reference>
<sequence>MSIELVYRTSDGTVFSSVQEAEEYEDRWEACESLIEIFNDYGIASEHSIALAESILDKFTLIPIPEDF</sequence>
<evidence type="ECO:0000313" key="1">
    <source>
        <dbReference type="EMBL" id="WNG73487.1"/>
    </source>
</evidence>
<proteinExistence type="predicted"/>
<protein>
    <recommendedName>
        <fullName evidence="3">Phage protein</fullName>
    </recommendedName>
</protein>
<evidence type="ECO:0008006" key="3">
    <source>
        <dbReference type="Google" id="ProtNLM"/>
    </source>
</evidence>
<organism evidence="1 2">
    <name type="scientific">Pseudomonas phage 109</name>
    <dbReference type="NCBI Taxonomy" id="3056216"/>
    <lineage>
        <taxon>Viruses</taxon>
        <taxon>Duplodnaviria</taxon>
        <taxon>Heunggongvirae</taxon>
        <taxon>Uroviricota</taxon>
        <taxon>Caudoviricetes</taxon>
        <taxon>Lindbergviridae</taxon>
        <taxon>Pbunavirus</taxon>
        <taxon>Pbunavirus pv109</taxon>
    </lineage>
</organism>
<evidence type="ECO:0000313" key="2">
    <source>
        <dbReference type="Proteomes" id="UP001303368"/>
    </source>
</evidence>
<accession>A0AAX4B0F1</accession>
<dbReference type="Proteomes" id="UP001303368">
    <property type="component" value="Segment"/>
</dbReference>
<keyword evidence="2" id="KW-1185">Reference proteome</keyword>
<name>A0AAX4B0F1_9CAUD</name>